<evidence type="ECO:0000313" key="2">
    <source>
        <dbReference type="EMBL" id="CAK9031856.1"/>
    </source>
</evidence>
<feature type="non-terminal residue" evidence="2">
    <location>
        <position position="51"/>
    </location>
</feature>
<feature type="compositionally biased region" description="Basic residues" evidence="1">
    <location>
        <begin position="29"/>
        <end position="38"/>
    </location>
</feature>
<comment type="caution">
    <text evidence="2">The sequence shown here is derived from an EMBL/GenBank/DDBJ whole genome shotgun (WGS) entry which is preliminary data.</text>
</comment>
<keyword evidence="3" id="KW-1185">Reference proteome</keyword>
<reference evidence="2 3" key="1">
    <citation type="submission" date="2024-02" db="EMBL/GenBank/DDBJ databases">
        <authorList>
            <person name="Chen Y."/>
            <person name="Shah S."/>
            <person name="Dougan E. K."/>
            <person name="Thang M."/>
            <person name="Chan C."/>
        </authorList>
    </citation>
    <scope>NUCLEOTIDE SEQUENCE [LARGE SCALE GENOMIC DNA]</scope>
</reference>
<protein>
    <submittedName>
        <fullName evidence="2">Uncharacterized protein</fullName>
    </submittedName>
</protein>
<accession>A0ABP0KY83</accession>
<evidence type="ECO:0000313" key="3">
    <source>
        <dbReference type="Proteomes" id="UP001642484"/>
    </source>
</evidence>
<dbReference type="Proteomes" id="UP001642484">
    <property type="component" value="Unassembled WGS sequence"/>
</dbReference>
<gene>
    <name evidence="2" type="ORF">CCMP2556_LOCUS18450</name>
</gene>
<feature type="non-terminal residue" evidence="2">
    <location>
        <position position="1"/>
    </location>
</feature>
<feature type="region of interest" description="Disordered" evidence="1">
    <location>
        <begin position="16"/>
        <end position="51"/>
    </location>
</feature>
<proteinExistence type="predicted"/>
<dbReference type="EMBL" id="CAXAMN010010458">
    <property type="protein sequence ID" value="CAK9031856.1"/>
    <property type="molecule type" value="Genomic_DNA"/>
</dbReference>
<evidence type="ECO:0000256" key="1">
    <source>
        <dbReference type="SAM" id="MobiDB-lite"/>
    </source>
</evidence>
<name>A0ABP0KY83_9DINO</name>
<organism evidence="2 3">
    <name type="scientific">Durusdinium trenchii</name>
    <dbReference type="NCBI Taxonomy" id="1381693"/>
    <lineage>
        <taxon>Eukaryota</taxon>
        <taxon>Sar</taxon>
        <taxon>Alveolata</taxon>
        <taxon>Dinophyceae</taxon>
        <taxon>Suessiales</taxon>
        <taxon>Symbiodiniaceae</taxon>
        <taxon>Durusdinium</taxon>
    </lineage>
</organism>
<sequence length="51" mass="5893">CSLRPRLGVGTLNSPLLRLRSGRPNPMLRPRKSWRPLRLRPCSRATQSRMP</sequence>